<evidence type="ECO:0000313" key="1">
    <source>
        <dbReference type="EMBL" id="KAB1438069.1"/>
    </source>
</evidence>
<reference evidence="1 2" key="1">
    <citation type="submission" date="2019-09" db="EMBL/GenBank/DDBJ databases">
        <authorList>
            <person name="Valk L.C."/>
        </authorList>
    </citation>
    <scope>NUCLEOTIDE SEQUENCE [LARGE SCALE GENOMIC DNA]</scope>
    <source>
        <strain evidence="1">GalUA</strain>
    </source>
</reference>
<proteinExistence type="predicted"/>
<comment type="caution">
    <text evidence="1">The sequence shown here is derived from an EMBL/GenBank/DDBJ whole genome shotgun (WGS) entry which is preliminary data.</text>
</comment>
<accession>A0A7V7QK21</accession>
<protein>
    <submittedName>
        <fullName evidence="1">Uncharacterized protein</fullName>
    </submittedName>
</protein>
<evidence type="ECO:0000313" key="2">
    <source>
        <dbReference type="Proteomes" id="UP000461768"/>
    </source>
</evidence>
<dbReference type="Proteomes" id="UP000461768">
    <property type="component" value="Unassembled WGS sequence"/>
</dbReference>
<dbReference type="EMBL" id="WAGX01000005">
    <property type="protein sequence ID" value="KAB1438069.1"/>
    <property type="molecule type" value="Genomic_DNA"/>
</dbReference>
<dbReference type="AlphaFoldDB" id="A0A7V7QK21"/>
<dbReference type="RefSeq" id="WP_151144871.1">
    <property type="nucleotide sequence ID" value="NZ_WAGX01000005.1"/>
</dbReference>
<dbReference type="OrthoDB" id="4179823at2"/>
<keyword evidence="2" id="KW-1185">Reference proteome</keyword>
<name>A0A7V7QK21_9FIRM</name>
<organism evidence="1 2">
    <name type="scientific">Candidatus Galacturonatibacter soehngenii</name>
    <dbReference type="NCBI Taxonomy" id="2307010"/>
    <lineage>
        <taxon>Bacteria</taxon>
        <taxon>Bacillati</taxon>
        <taxon>Bacillota</taxon>
        <taxon>Clostridia</taxon>
        <taxon>Lachnospirales</taxon>
        <taxon>Lachnospiraceae</taxon>
        <taxon>Candidatus Galacturonatibacter</taxon>
    </lineage>
</organism>
<gene>
    <name evidence="1" type="ORF">F7O84_10945</name>
</gene>
<reference evidence="1 2" key="2">
    <citation type="submission" date="2020-02" db="EMBL/GenBank/DDBJ databases">
        <title>Candidatus Galacturonibacter soehngenii shows hetero-acetogenic catabolism of galacturonic acid but lacks a canonical carbon monoxide dehydrogenase/acetyl-CoA synthase complex.</title>
        <authorList>
            <person name="Diender M."/>
            <person name="Stouten G.R."/>
            <person name="Petersen J.F."/>
            <person name="Nielsen P.H."/>
            <person name="Dueholm M.S."/>
            <person name="Pronk J.T."/>
            <person name="Van Loosdrecht M.C.M."/>
        </authorList>
    </citation>
    <scope>NUCLEOTIDE SEQUENCE [LARGE SCALE GENOMIC DNA]</scope>
    <source>
        <strain evidence="1">GalUA</strain>
    </source>
</reference>
<sequence>MLFCIQASNPQVTEIYDSSVYDLSTAIESTFPMRTEKAIMVWNNIYIPLCYKYDISYMINDVIDMLKVLREKQEGKIVIHWLPDTFRSDWTIVWKDDTVDITSFWGNTVGNVSEMLNCQAIVSMNKIDFINEWKQLIYNILEGLNKCKYNENNLPDIRGLIDEYSLISGKGILYEQN</sequence>